<feature type="region of interest" description="Disordered" evidence="1">
    <location>
        <begin position="21"/>
        <end position="54"/>
    </location>
</feature>
<protein>
    <submittedName>
        <fullName evidence="2">Uncharacterized protein</fullName>
    </submittedName>
</protein>
<feature type="non-terminal residue" evidence="2">
    <location>
        <position position="54"/>
    </location>
</feature>
<keyword evidence="3" id="KW-1185">Reference proteome</keyword>
<dbReference type="AlphaFoldDB" id="A0A392V7L6"/>
<dbReference type="Proteomes" id="UP000265520">
    <property type="component" value="Unassembled WGS sequence"/>
</dbReference>
<sequence>MQAAHAWNEWAMIHGLLEDQQQPLSLQQQTTPTAQQHDGPAVYQWQPPHSGYLK</sequence>
<dbReference type="EMBL" id="LXQA011066635">
    <property type="protein sequence ID" value="MCI83423.1"/>
    <property type="molecule type" value="Genomic_DNA"/>
</dbReference>
<evidence type="ECO:0000256" key="1">
    <source>
        <dbReference type="SAM" id="MobiDB-lite"/>
    </source>
</evidence>
<reference evidence="2 3" key="1">
    <citation type="journal article" date="2018" name="Front. Plant Sci.">
        <title>Red Clover (Trifolium pratense) and Zigzag Clover (T. medium) - A Picture of Genomic Similarities and Differences.</title>
        <authorList>
            <person name="Dluhosova J."/>
            <person name="Istvanek J."/>
            <person name="Nedelnik J."/>
            <person name="Repkova J."/>
        </authorList>
    </citation>
    <scope>NUCLEOTIDE SEQUENCE [LARGE SCALE GENOMIC DNA]</scope>
    <source>
        <strain evidence="3">cv. 10/8</strain>
        <tissue evidence="2">Leaf</tissue>
    </source>
</reference>
<evidence type="ECO:0000313" key="3">
    <source>
        <dbReference type="Proteomes" id="UP000265520"/>
    </source>
</evidence>
<organism evidence="2 3">
    <name type="scientific">Trifolium medium</name>
    <dbReference type="NCBI Taxonomy" id="97028"/>
    <lineage>
        <taxon>Eukaryota</taxon>
        <taxon>Viridiplantae</taxon>
        <taxon>Streptophyta</taxon>
        <taxon>Embryophyta</taxon>
        <taxon>Tracheophyta</taxon>
        <taxon>Spermatophyta</taxon>
        <taxon>Magnoliopsida</taxon>
        <taxon>eudicotyledons</taxon>
        <taxon>Gunneridae</taxon>
        <taxon>Pentapetalae</taxon>
        <taxon>rosids</taxon>
        <taxon>fabids</taxon>
        <taxon>Fabales</taxon>
        <taxon>Fabaceae</taxon>
        <taxon>Papilionoideae</taxon>
        <taxon>50 kb inversion clade</taxon>
        <taxon>NPAAA clade</taxon>
        <taxon>Hologalegina</taxon>
        <taxon>IRL clade</taxon>
        <taxon>Trifolieae</taxon>
        <taxon>Trifolium</taxon>
    </lineage>
</organism>
<accession>A0A392V7L6</accession>
<comment type="caution">
    <text evidence="2">The sequence shown here is derived from an EMBL/GenBank/DDBJ whole genome shotgun (WGS) entry which is preliminary data.</text>
</comment>
<feature type="compositionally biased region" description="Low complexity" evidence="1">
    <location>
        <begin position="21"/>
        <end position="36"/>
    </location>
</feature>
<name>A0A392V7L6_9FABA</name>
<proteinExistence type="predicted"/>
<evidence type="ECO:0000313" key="2">
    <source>
        <dbReference type="EMBL" id="MCI83423.1"/>
    </source>
</evidence>